<evidence type="ECO:0000256" key="4">
    <source>
        <dbReference type="ARBA" id="ARBA00023284"/>
    </source>
</evidence>
<evidence type="ECO:0000256" key="2">
    <source>
        <dbReference type="ARBA" id="ARBA00022748"/>
    </source>
</evidence>
<gene>
    <name evidence="7" type="ORF">HPA02_23590</name>
</gene>
<keyword evidence="5" id="KW-0812">Transmembrane</keyword>
<feature type="domain" description="Thioredoxin" evidence="6">
    <location>
        <begin position="132"/>
        <end position="264"/>
    </location>
</feature>
<keyword evidence="2" id="KW-0201">Cytochrome c-type biogenesis</keyword>
<evidence type="ECO:0000313" key="8">
    <source>
        <dbReference type="Proteomes" id="UP000321275"/>
    </source>
</evidence>
<dbReference type="AlphaFoldDB" id="A0A510X9E3"/>
<evidence type="ECO:0000259" key="6">
    <source>
        <dbReference type="PROSITE" id="PS51352"/>
    </source>
</evidence>
<organism evidence="7 8">
    <name type="scientific">Bisbaumannia pacifica</name>
    <dbReference type="NCBI Taxonomy" id="77098"/>
    <lineage>
        <taxon>Bacteria</taxon>
        <taxon>Pseudomonadati</taxon>
        <taxon>Pseudomonadota</taxon>
        <taxon>Gammaproteobacteria</taxon>
        <taxon>Oceanospirillales</taxon>
        <taxon>Halomonadaceae</taxon>
        <taxon>Bisbaumannia</taxon>
    </lineage>
</organism>
<dbReference type="Gene3D" id="3.40.30.10">
    <property type="entry name" value="Glutaredoxin"/>
    <property type="match status" value="1"/>
</dbReference>
<evidence type="ECO:0000256" key="1">
    <source>
        <dbReference type="ARBA" id="ARBA00004196"/>
    </source>
</evidence>
<sequence>MDAIALGPVLLSLPRLYAIAAALVLLAASWFLLGLPRALHARWFNGLLLSWLVGARLGHGLLHWESYAAAPLDLLKLWQPGYHGLWGLLAALTWSAWTLRHRVVRMGGAMLLVVGSSAMWLALVTWQPGAKPLAMPTLPDLALENLDGEVVNLRSLAGETVLLNLWATWCPPCLREMPLLAEADAREGVTVVVANQGEDLLQVMRYLDDQELDFRYALLDPHQELMVRTASPGLPTTLLFDAEGRIVQHHVGELTRAQLERWLP</sequence>
<protein>
    <submittedName>
        <fullName evidence="7">Thiol:disulfide interchange protein</fullName>
    </submittedName>
</protein>
<dbReference type="PANTHER" id="PTHR42852">
    <property type="entry name" value="THIOL:DISULFIDE INTERCHANGE PROTEIN DSBE"/>
    <property type="match status" value="1"/>
</dbReference>
<feature type="transmembrane region" description="Helical" evidence="5">
    <location>
        <begin position="43"/>
        <end position="62"/>
    </location>
</feature>
<accession>A0A510X9E3</accession>
<dbReference type="Proteomes" id="UP000321275">
    <property type="component" value="Unassembled WGS sequence"/>
</dbReference>
<dbReference type="PANTHER" id="PTHR42852:SF6">
    <property type="entry name" value="THIOL:DISULFIDE INTERCHANGE PROTEIN DSBE"/>
    <property type="match status" value="1"/>
</dbReference>
<comment type="caution">
    <text evidence="7">The sequence shown here is derived from an EMBL/GenBank/DDBJ whole genome shotgun (WGS) entry which is preliminary data.</text>
</comment>
<dbReference type="EMBL" id="BJUK01000027">
    <property type="protein sequence ID" value="GEK48076.1"/>
    <property type="molecule type" value="Genomic_DNA"/>
</dbReference>
<evidence type="ECO:0000256" key="5">
    <source>
        <dbReference type="SAM" id="Phobius"/>
    </source>
</evidence>
<comment type="subcellular location">
    <subcellularLocation>
        <location evidence="1">Cell envelope</location>
    </subcellularLocation>
</comment>
<reference evidence="7 8" key="1">
    <citation type="submission" date="2019-07" db="EMBL/GenBank/DDBJ databases">
        <title>Whole genome shotgun sequence of Halomonas pacifica NBRC 102220.</title>
        <authorList>
            <person name="Hosoyama A."/>
            <person name="Uohara A."/>
            <person name="Ohji S."/>
            <person name="Ichikawa N."/>
        </authorList>
    </citation>
    <scope>NUCLEOTIDE SEQUENCE [LARGE SCALE GENOMIC DNA]</scope>
    <source>
        <strain evidence="7 8">NBRC 102220</strain>
    </source>
</reference>
<dbReference type="RefSeq" id="WP_146803415.1">
    <property type="nucleotide sequence ID" value="NZ_BJUK01000027.1"/>
</dbReference>
<feature type="transmembrane region" description="Helical" evidence="5">
    <location>
        <begin position="82"/>
        <end position="99"/>
    </location>
</feature>
<dbReference type="OrthoDB" id="9799347at2"/>
<proteinExistence type="predicted"/>
<keyword evidence="5" id="KW-0472">Membrane</keyword>
<dbReference type="CDD" id="cd02966">
    <property type="entry name" value="TlpA_like_family"/>
    <property type="match status" value="1"/>
</dbReference>
<dbReference type="InterPro" id="IPR050553">
    <property type="entry name" value="Thioredoxin_ResA/DsbE_sf"/>
</dbReference>
<dbReference type="GO" id="GO:0017004">
    <property type="term" value="P:cytochrome complex assembly"/>
    <property type="evidence" value="ECO:0007669"/>
    <property type="project" value="UniProtKB-KW"/>
</dbReference>
<feature type="transmembrane region" description="Helical" evidence="5">
    <location>
        <begin position="16"/>
        <end position="36"/>
    </location>
</feature>
<keyword evidence="5" id="KW-1133">Transmembrane helix</keyword>
<dbReference type="InterPro" id="IPR036249">
    <property type="entry name" value="Thioredoxin-like_sf"/>
</dbReference>
<dbReference type="PROSITE" id="PS51352">
    <property type="entry name" value="THIOREDOXIN_2"/>
    <property type="match status" value="1"/>
</dbReference>
<feature type="transmembrane region" description="Helical" evidence="5">
    <location>
        <begin position="106"/>
        <end position="126"/>
    </location>
</feature>
<dbReference type="GO" id="GO:0015036">
    <property type="term" value="F:disulfide oxidoreductase activity"/>
    <property type="evidence" value="ECO:0007669"/>
    <property type="project" value="UniProtKB-ARBA"/>
</dbReference>
<keyword evidence="4" id="KW-0676">Redox-active center</keyword>
<keyword evidence="3" id="KW-1015">Disulfide bond</keyword>
<dbReference type="InterPro" id="IPR017937">
    <property type="entry name" value="Thioredoxin_CS"/>
</dbReference>
<dbReference type="InterPro" id="IPR013740">
    <property type="entry name" value="Redoxin"/>
</dbReference>
<name>A0A510X9E3_9GAMM</name>
<dbReference type="PROSITE" id="PS00194">
    <property type="entry name" value="THIOREDOXIN_1"/>
    <property type="match status" value="1"/>
</dbReference>
<dbReference type="GO" id="GO:0030313">
    <property type="term" value="C:cell envelope"/>
    <property type="evidence" value="ECO:0007669"/>
    <property type="project" value="UniProtKB-SubCell"/>
</dbReference>
<dbReference type="SUPFAM" id="SSF52833">
    <property type="entry name" value="Thioredoxin-like"/>
    <property type="match status" value="1"/>
</dbReference>
<dbReference type="Pfam" id="PF08534">
    <property type="entry name" value="Redoxin"/>
    <property type="match status" value="1"/>
</dbReference>
<dbReference type="InterPro" id="IPR013766">
    <property type="entry name" value="Thioredoxin_domain"/>
</dbReference>
<evidence type="ECO:0000256" key="3">
    <source>
        <dbReference type="ARBA" id="ARBA00023157"/>
    </source>
</evidence>
<keyword evidence="8" id="KW-1185">Reference proteome</keyword>
<evidence type="ECO:0000313" key="7">
    <source>
        <dbReference type="EMBL" id="GEK48076.1"/>
    </source>
</evidence>